<sequence length="73" mass="8309">MSKLVDLKTDIELATRTRPSRTVKEFEFDTGEKIAIDIPIKSFLEKDTTVGELHRKSIQRAIDLLSELLAAKH</sequence>
<evidence type="ECO:0000313" key="1">
    <source>
        <dbReference type="EMBL" id="XDJ55413.1"/>
    </source>
</evidence>
<protein>
    <submittedName>
        <fullName evidence="1">Uncharacterized protein</fullName>
    </submittedName>
</protein>
<accession>A0AB39DNE7</accession>
<gene>
    <name evidence="1" type="ORF">ABRZ00_12860</name>
</gene>
<reference evidence="1" key="1">
    <citation type="submission" date="2024-05" db="EMBL/GenBank/DDBJ databases">
        <authorList>
            <person name="Luo Y.-C."/>
            <person name="Nicholds J."/>
            <person name="Mortimer T."/>
            <person name="Maboni G."/>
        </authorList>
    </citation>
    <scope>NUCLEOTIDE SEQUENCE</scope>
    <source>
        <strain evidence="1">150221</strain>
    </source>
</reference>
<proteinExistence type="predicted"/>
<dbReference type="GeneID" id="93068440"/>
<dbReference type="EMBL" id="CP158257">
    <property type="protein sequence ID" value="XDJ55413.1"/>
    <property type="molecule type" value="Genomic_DNA"/>
</dbReference>
<name>A0AB39DNE7_9BURK</name>
<dbReference type="AlphaFoldDB" id="A0AB39DNE7"/>
<dbReference type="RefSeq" id="WP_368647746.1">
    <property type="nucleotide sequence ID" value="NZ_CP158257.1"/>
</dbReference>
<organism evidence="1">
    <name type="scientific">Castellaniella ginsengisoli</name>
    <dbReference type="NCBI Taxonomy" id="546114"/>
    <lineage>
        <taxon>Bacteria</taxon>
        <taxon>Pseudomonadati</taxon>
        <taxon>Pseudomonadota</taxon>
        <taxon>Betaproteobacteria</taxon>
        <taxon>Burkholderiales</taxon>
        <taxon>Alcaligenaceae</taxon>
        <taxon>Castellaniella</taxon>
    </lineage>
</organism>
<dbReference type="KEGG" id="cgin:ABRZ00_12860"/>